<proteinExistence type="predicted"/>
<dbReference type="InterPro" id="IPR020017">
    <property type="entry name" value="XapX_domain"/>
</dbReference>
<evidence type="ECO:0000313" key="3">
    <source>
        <dbReference type="Proteomes" id="UP000319859"/>
    </source>
</evidence>
<feature type="compositionally biased region" description="Low complexity" evidence="1">
    <location>
        <begin position="79"/>
        <end position="96"/>
    </location>
</feature>
<dbReference type="EMBL" id="VITN01000007">
    <property type="protein sequence ID" value="TWB20437.1"/>
    <property type="molecule type" value="Genomic_DNA"/>
</dbReference>
<name>A0A560FFP9_9PROT</name>
<evidence type="ECO:0000256" key="1">
    <source>
        <dbReference type="SAM" id="MobiDB-lite"/>
    </source>
</evidence>
<protein>
    <submittedName>
        <fullName evidence="2">XapX domain-containing protein</fullName>
    </submittedName>
</protein>
<dbReference type="Pfam" id="PF07235">
    <property type="entry name" value="DUF1427"/>
    <property type="match status" value="1"/>
</dbReference>
<dbReference type="InterPro" id="IPR009872">
    <property type="entry name" value="DUF1427"/>
</dbReference>
<sequence length="96" mass="10061">MKIYLMSLGAGLLVGVIYALINVRSPAPPVVALVGLLGILVGEQIPPLLKTLWAKEPAALSWVQEQVRPHMFGHLPQGAPKAAAADDTTPNTAKGT</sequence>
<feature type="region of interest" description="Disordered" evidence="1">
    <location>
        <begin position="77"/>
        <end position="96"/>
    </location>
</feature>
<organism evidence="2 3">
    <name type="scientific">Nitrospirillum amazonense</name>
    <dbReference type="NCBI Taxonomy" id="28077"/>
    <lineage>
        <taxon>Bacteria</taxon>
        <taxon>Pseudomonadati</taxon>
        <taxon>Pseudomonadota</taxon>
        <taxon>Alphaproteobacteria</taxon>
        <taxon>Rhodospirillales</taxon>
        <taxon>Azospirillaceae</taxon>
        <taxon>Nitrospirillum</taxon>
    </lineage>
</organism>
<dbReference type="NCBIfam" id="TIGR03510">
    <property type="entry name" value="XapX"/>
    <property type="match status" value="1"/>
</dbReference>
<comment type="caution">
    <text evidence="2">The sequence shown here is derived from an EMBL/GenBank/DDBJ whole genome shotgun (WGS) entry which is preliminary data.</text>
</comment>
<dbReference type="RefSeq" id="WP_145750544.1">
    <property type="nucleotide sequence ID" value="NZ_VITN01000007.1"/>
</dbReference>
<evidence type="ECO:0000313" key="2">
    <source>
        <dbReference type="EMBL" id="TWB20437.1"/>
    </source>
</evidence>
<dbReference type="AlphaFoldDB" id="A0A560FFP9"/>
<dbReference type="Proteomes" id="UP000319859">
    <property type="component" value="Unassembled WGS sequence"/>
</dbReference>
<reference evidence="2 3" key="1">
    <citation type="submission" date="2019-06" db="EMBL/GenBank/DDBJ databases">
        <title>Genomic Encyclopedia of Type Strains, Phase IV (KMG-V): Genome sequencing to study the core and pangenomes of soil and plant-associated prokaryotes.</title>
        <authorList>
            <person name="Whitman W."/>
        </authorList>
    </citation>
    <scope>NUCLEOTIDE SEQUENCE [LARGE SCALE GENOMIC DNA]</scope>
    <source>
        <strain evidence="2 3">BR 11880</strain>
    </source>
</reference>
<accession>A0A560FFP9</accession>
<dbReference type="OrthoDB" id="4302993at2"/>
<gene>
    <name evidence="2" type="ORF">FBZ89_107148</name>
</gene>